<dbReference type="InterPro" id="IPR048339">
    <property type="entry name" value="Mediator_Med16_C"/>
</dbReference>
<dbReference type="Proteomes" id="UP001166286">
    <property type="component" value="Unassembled WGS sequence"/>
</dbReference>
<evidence type="ECO:0000256" key="8">
    <source>
        <dbReference type="ARBA" id="ARBA00032015"/>
    </source>
</evidence>
<dbReference type="PANTHER" id="PTHR13224:SF6">
    <property type="entry name" value="MEDIATOR OF RNA POLYMERASE II TRANSCRIPTION SUBUNIT 16"/>
    <property type="match status" value="1"/>
</dbReference>
<evidence type="ECO:0000256" key="1">
    <source>
        <dbReference type="ARBA" id="ARBA00004123"/>
    </source>
</evidence>
<comment type="similarity">
    <text evidence="2 9">Belongs to the Mediator complex subunit 16 family.</text>
</comment>
<keyword evidence="7 9" id="KW-0539">Nucleus</keyword>
<protein>
    <recommendedName>
        <fullName evidence="3 9">Mediator of RNA polymerase II transcription subunit 16</fullName>
    </recommendedName>
    <alternativeName>
        <fullName evidence="8 9">Mediator complex subunit 16</fullName>
    </alternativeName>
</protein>
<comment type="caution">
    <text evidence="12">The sequence shown here is derived from an EMBL/GenBank/DDBJ whole genome shotgun (WGS) entry which is preliminary data.</text>
</comment>
<evidence type="ECO:0000256" key="3">
    <source>
        <dbReference type="ARBA" id="ARBA00019614"/>
    </source>
</evidence>
<evidence type="ECO:0000313" key="13">
    <source>
        <dbReference type="Proteomes" id="UP001166286"/>
    </source>
</evidence>
<keyword evidence="13" id="KW-1185">Reference proteome</keyword>
<evidence type="ECO:0000259" key="10">
    <source>
        <dbReference type="Pfam" id="PF11635"/>
    </source>
</evidence>
<dbReference type="GO" id="GO:0016592">
    <property type="term" value="C:mediator complex"/>
    <property type="evidence" value="ECO:0007669"/>
    <property type="project" value="InterPro"/>
</dbReference>
<gene>
    <name evidence="9" type="primary">MED16</name>
    <name evidence="12" type="ORF">JMJ35_007956</name>
</gene>
<organism evidence="12 13">
    <name type="scientific">Cladonia borealis</name>
    <dbReference type="NCBI Taxonomy" id="184061"/>
    <lineage>
        <taxon>Eukaryota</taxon>
        <taxon>Fungi</taxon>
        <taxon>Dikarya</taxon>
        <taxon>Ascomycota</taxon>
        <taxon>Pezizomycotina</taxon>
        <taxon>Lecanoromycetes</taxon>
        <taxon>OSLEUM clade</taxon>
        <taxon>Lecanoromycetidae</taxon>
        <taxon>Lecanorales</taxon>
        <taxon>Lecanorineae</taxon>
        <taxon>Cladoniaceae</taxon>
        <taxon>Cladonia</taxon>
    </lineage>
</organism>
<accession>A0AA39UZC3</accession>
<evidence type="ECO:0000259" key="11">
    <source>
        <dbReference type="Pfam" id="PF20719"/>
    </source>
</evidence>
<evidence type="ECO:0000256" key="4">
    <source>
        <dbReference type="ARBA" id="ARBA00023015"/>
    </source>
</evidence>
<sequence>MDDGLDDLFGDGAPLQLPEPLPKGLLQRNDELYLSGCCQKLAWSNNGCIAYISADGRNVILRHLLCDHNDGRWVMSKEYVVENVSATHSDHQLVHLIWSHMGNELAIVDVYGRISVWCAQFMPVINRLALLRRCISDPEDNMSAVIGIMWLHNDRPSIFHKPMYKTANGWFFKQIPQRYLGSRSPNQKPALICVTRSGTFRVLFQGQDSRWQEFKSETENVASPLELLTHAAMCAEGVVEKDNPEKESAILLAMYNSDRELRVYRVRLDFAQSRVSMQHIKVLNQCLPFDEVVNGRNLEENDALPSHAQLSHLEFIPPGPRTDNKEWVHPFILASFSLLSDDLQGPSVQGGQFTVLCKWQLQHTVPKLHPSFETLSSKKGNASSIVDLPAGYILKRSNEITVTKTLLSVQQVNVGTALAMSYSDGTVELRDRLTLELLPRDGNDRISSLAQVGFSFPTRGPGLHSALSQNACAVVSLDEQHAASMSLLQFEHDYTGGFFDDSLLEVVNAAFVKQYAVASMSSTPSDDCLATMQAFSNQFLEHRSQPGLALANSTNFSSHFLSEFCRILAFPIDYSADAQQSSLISNQYIQRLLSAQAALGFAGEYSSPSLPARVAQTIMNLRYIATSLYTFLRGKSPAESETKNPETVHLVIGMVDWSMALITFVIDEIFMLGDLLEDHGDIAHDLALDLLNERIRKNTSPALLLMLISSSRAFLKFICNSMRGPLGGIIKGQKGSTPLALAYRELDAVFQRAPVTVSQFEILLSHLNTGIKTIYSGVTEADPSLIERDMLVKAEIPAVFISSVREVLTVTAKKLKEEVNVAEIYFKNIGWLGLTDDQSSKRWRMQHPIDVMRKVEVKLHKPVKRCTRCGSVSEDTQPQRGTLVMMTLQRHCLCGGWWIAVGEEMVMGNRFP</sequence>
<feature type="domain" description="Mediator complex subunit Med16 N-terminal" evidence="10">
    <location>
        <begin position="136"/>
        <end position="458"/>
    </location>
</feature>
<proteinExistence type="inferred from homology"/>
<evidence type="ECO:0000256" key="6">
    <source>
        <dbReference type="ARBA" id="ARBA00023163"/>
    </source>
</evidence>
<dbReference type="Pfam" id="PF11635">
    <property type="entry name" value="Med16_N"/>
    <property type="match status" value="1"/>
</dbReference>
<dbReference type="InterPro" id="IPR048338">
    <property type="entry name" value="Mediator_Med16"/>
</dbReference>
<evidence type="ECO:0000256" key="5">
    <source>
        <dbReference type="ARBA" id="ARBA00023159"/>
    </source>
</evidence>
<dbReference type="InterPro" id="IPR021665">
    <property type="entry name" value="Mediator_Med16_N"/>
</dbReference>
<comment type="subcellular location">
    <subcellularLocation>
        <location evidence="1 9">Nucleus</location>
    </subcellularLocation>
</comment>
<evidence type="ECO:0000256" key="7">
    <source>
        <dbReference type="ARBA" id="ARBA00023242"/>
    </source>
</evidence>
<keyword evidence="4 9" id="KW-0805">Transcription regulation</keyword>
<dbReference type="AlphaFoldDB" id="A0AA39UZC3"/>
<comment type="function">
    <text evidence="9">Component of the Mediator complex, a coactivator involved in the regulated transcription of nearly all RNA polymerase II-dependent genes. Mediator functions as a bridge to convey information from gene-specific regulatory proteins to the basal RNA polymerase II transcription machinery. Mediator is recruited to promoters by direct interactions with regulatory proteins and serves as a scaffold for the assembly of a functional preinitiation complex with RNA polymerase II and the general transcription factors.</text>
</comment>
<dbReference type="PANTHER" id="PTHR13224">
    <property type="entry name" value="THYROID HORMONE RECEPTOR-ASSOCIATED PROTEIN-RELATED"/>
    <property type="match status" value="1"/>
</dbReference>
<name>A0AA39UZC3_9LECA</name>
<evidence type="ECO:0000256" key="2">
    <source>
        <dbReference type="ARBA" id="ARBA00006543"/>
    </source>
</evidence>
<keyword evidence="6 9" id="KW-0804">Transcription</keyword>
<dbReference type="GO" id="GO:0045893">
    <property type="term" value="P:positive regulation of DNA-templated transcription"/>
    <property type="evidence" value="ECO:0007669"/>
    <property type="project" value="TreeGrafter"/>
</dbReference>
<dbReference type="EMBL" id="JAFEKC020000018">
    <property type="protein sequence ID" value="KAK0509562.1"/>
    <property type="molecule type" value="Genomic_DNA"/>
</dbReference>
<dbReference type="Pfam" id="PF20719">
    <property type="entry name" value="Med16_C"/>
    <property type="match status" value="1"/>
</dbReference>
<evidence type="ECO:0000256" key="9">
    <source>
        <dbReference type="RuleBase" id="RU364149"/>
    </source>
</evidence>
<reference evidence="12" key="1">
    <citation type="submission" date="2023-03" db="EMBL/GenBank/DDBJ databases">
        <title>Complete genome of Cladonia borealis.</title>
        <authorList>
            <person name="Park H."/>
        </authorList>
    </citation>
    <scope>NUCLEOTIDE SEQUENCE</scope>
    <source>
        <strain evidence="12">ANT050790</strain>
    </source>
</reference>
<comment type="subunit">
    <text evidence="9">Component of the Mediator complex.</text>
</comment>
<evidence type="ECO:0000313" key="12">
    <source>
        <dbReference type="EMBL" id="KAK0509562.1"/>
    </source>
</evidence>
<keyword evidence="5 9" id="KW-0010">Activator</keyword>
<feature type="domain" description="Mediator complex subunit 16 C-terminal" evidence="11">
    <location>
        <begin position="811"/>
        <end position="899"/>
    </location>
</feature>